<organism evidence="2 3">
    <name type="scientific">Alteracholeplasma palmae (strain ATCC 49389 / J233)</name>
    <name type="common">Acholeplasma palmae</name>
    <dbReference type="NCBI Taxonomy" id="1318466"/>
    <lineage>
        <taxon>Bacteria</taxon>
        <taxon>Bacillati</taxon>
        <taxon>Mycoplasmatota</taxon>
        <taxon>Mollicutes</taxon>
        <taxon>Acholeplasmatales</taxon>
        <taxon>Acholeplasmataceae</taxon>
        <taxon>Acholeplasma</taxon>
    </lineage>
</organism>
<feature type="transmembrane region" description="Helical" evidence="1">
    <location>
        <begin position="73"/>
        <end position="93"/>
    </location>
</feature>
<dbReference type="HOGENOM" id="CLU_1745675_0_0_14"/>
<evidence type="ECO:0000256" key="1">
    <source>
        <dbReference type="SAM" id="Phobius"/>
    </source>
</evidence>
<dbReference type="EMBL" id="FO681347">
    <property type="protein sequence ID" value="CCV63649.1"/>
    <property type="molecule type" value="Genomic_DNA"/>
</dbReference>
<accession>U4KJK0</accession>
<keyword evidence="1" id="KW-1133">Transmembrane helix</keyword>
<keyword evidence="1" id="KW-0812">Transmembrane</keyword>
<reference evidence="2 3" key="1">
    <citation type="journal article" date="2013" name="J. Mol. Microbiol. Biotechnol.">
        <title>Analysis of the Complete Genomes of Acholeplasma brassicae , A. palmae and A. laidlawii and Their Comparison to the Obligate Parasites from ' Candidatus Phytoplasma'.</title>
        <authorList>
            <person name="Kube M."/>
            <person name="Siewert C."/>
            <person name="Migdoll A.M."/>
            <person name="Duduk B."/>
            <person name="Holz S."/>
            <person name="Rabus R."/>
            <person name="Seemuller E."/>
            <person name="Mitrovic J."/>
            <person name="Muller I."/>
            <person name="Buttner C."/>
            <person name="Reinhardt R."/>
        </authorList>
    </citation>
    <scope>NUCLEOTIDE SEQUENCE [LARGE SCALE GENOMIC DNA]</scope>
    <source>
        <strain evidence="2 3">J233</strain>
    </source>
</reference>
<protein>
    <submittedName>
        <fullName evidence="2">Uncharacterized protein</fullName>
    </submittedName>
</protein>
<keyword evidence="3" id="KW-1185">Reference proteome</keyword>
<gene>
    <name evidence="2" type="ORF">BN85400720</name>
</gene>
<name>U4KJK0_ALTPJ</name>
<dbReference type="Proteomes" id="UP000032740">
    <property type="component" value="Chromosome"/>
</dbReference>
<keyword evidence="1" id="KW-0472">Membrane</keyword>
<dbReference type="AlphaFoldDB" id="U4KJK0"/>
<feature type="transmembrane region" description="Helical" evidence="1">
    <location>
        <begin position="99"/>
        <end position="120"/>
    </location>
</feature>
<dbReference type="KEGG" id="apal:BN85400720"/>
<dbReference type="RefSeq" id="WP_026654041.1">
    <property type="nucleotide sequence ID" value="NC_022538.1"/>
</dbReference>
<proteinExistence type="predicted"/>
<evidence type="ECO:0000313" key="2">
    <source>
        <dbReference type="EMBL" id="CCV63649.1"/>
    </source>
</evidence>
<sequence length="148" mass="17492">MIRHHYYHKTGLALVGFICPVIPLLTIGIDYESILFIPIYMLLIYIMINNLSKFFNYRIKMGIYYKKRGVEKVLLISYFISLILVSILHPSLILRNGEIQIINGTNLFWLIPLIAICIYIRYNSVQWKKNFHLQTTSFEIEENKGVYK</sequence>
<feature type="transmembrane region" description="Helical" evidence="1">
    <location>
        <begin position="12"/>
        <end position="29"/>
    </location>
</feature>
<feature type="transmembrane region" description="Helical" evidence="1">
    <location>
        <begin position="35"/>
        <end position="52"/>
    </location>
</feature>
<evidence type="ECO:0000313" key="3">
    <source>
        <dbReference type="Proteomes" id="UP000032740"/>
    </source>
</evidence>